<dbReference type="InterPro" id="IPR016176">
    <property type="entry name" value="Cbl-dep_enz_cat"/>
</dbReference>
<dbReference type="PANTHER" id="PTHR48101">
    <property type="entry name" value="METHYLMALONYL-COA MUTASE, MITOCHONDRIAL-RELATED"/>
    <property type="match status" value="1"/>
</dbReference>
<reference evidence="3 4" key="1">
    <citation type="journal article" date="2018" name="ISME J.">
        <title>A methanotrophic archaeon couples anaerobic oxidation of methane to Fe(III) reduction.</title>
        <authorList>
            <person name="Cai C."/>
            <person name="Leu A.O."/>
            <person name="Xie G.J."/>
            <person name="Guo J."/>
            <person name="Feng Y."/>
            <person name="Zhao J.X."/>
            <person name="Tyson G.W."/>
            <person name="Yuan Z."/>
            <person name="Hu S."/>
        </authorList>
    </citation>
    <scope>NUCLEOTIDE SEQUENCE [LARGE SCALE GENOMIC DNA]</scope>
    <source>
        <strain evidence="3">FeB_12</strain>
    </source>
</reference>
<dbReference type="Pfam" id="PF01642">
    <property type="entry name" value="MM_CoA_mutase"/>
    <property type="match status" value="1"/>
</dbReference>
<dbReference type="PANTHER" id="PTHR48101:SF1">
    <property type="entry name" value="METHYLMALONYL-COA MUTASE, LARGE SUBUNIT"/>
    <property type="match status" value="1"/>
</dbReference>
<protein>
    <submittedName>
        <fullName evidence="3">Methylmalonyl-CoA mutase</fullName>
    </submittedName>
</protein>
<accession>A0A855WWU7</accession>
<dbReference type="Proteomes" id="UP000250918">
    <property type="component" value="Unassembled WGS sequence"/>
</dbReference>
<gene>
    <name evidence="3" type="ORF">C3F09_12865</name>
</gene>
<evidence type="ECO:0000256" key="1">
    <source>
        <dbReference type="SAM" id="MobiDB-lite"/>
    </source>
</evidence>
<evidence type="ECO:0000313" key="4">
    <source>
        <dbReference type="Proteomes" id="UP000250918"/>
    </source>
</evidence>
<dbReference type="AlphaFoldDB" id="A0A855WWU7"/>
<sequence length="140" mass="15680">MSQREKKTSSGIPIPLVAETPVPPEHLGRPGTYPFTRGIYPDMYRGRHWTMRQYAGFGDAEETNRRFKYLLERGQTGLSVAFDLATQIGYDSDHRMARGEVGRTGVAIDTLRDMELLFDGIPLDKVSTSMTINSTAVILL</sequence>
<feature type="domain" description="Methylmalonyl-CoA mutase alpha/beta chain catalytic" evidence="2">
    <location>
        <begin position="26"/>
        <end position="140"/>
    </location>
</feature>
<dbReference type="Gene3D" id="3.20.20.240">
    <property type="entry name" value="Methylmalonyl-CoA mutase"/>
    <property type="match status" value="1"/>
</dbReference>
<dbReference type="GO" id="GO:0031419">
    <property type="term" value="F:cobalamin binding"/>
    <property type="evidence" value="ECO:0007669"/>
    <property type="project" value="InterPro"/>
</dbReference>
<dbReference type="SUPFAM" id="SSF51703">
    <property type="entry name" value="Cobalamin (vitamin B12)-dependent enzymes"/>
    <property type="match status" value="1"/>
</dbReference>
<comment type="caution">
    <text evidence="3">The sequence shown here is derived from an EMBL/GenBank/DDBJ whole genome shotgun (WGS) entry which is preliminary data.</text>
</comment>
<proteinExistence type="predicted"/>
<dbReference type="InterPro" id="IPR006099">
    <property type="entry name" value="MeMalonylCoA_mutase_a/b_cat"/>
</dbReference>
<dbReference type="GO" id="GO:0016866">
    <property type="term" value="F:intramolecular transferase activity"/>
    <property type="evidence" value="ECO:0007669"/>
    <property type="project" value="InterPro"/>
</dbReference>
<evidence type="ECO:0000259" key="2">
    <source>
        <dbReference type="Pfam" id="PF01642"/>
    </source>
</evidence>
<organism evidence="3 4">
    <name type="scientific">candidate division GN15 bacterium</name>
    <dbReference type="NCBI Taxonomy" id="2072418"/>
    <lineage>
        <taxon>Bacteria</taxon>
        <taxon>candidate division GN15</taxon>
    </lineage>
</organism>
<name>A0A855WWU7_9BACT</name>
<dbReference type="EMBL" id="PQAP01000232">
    <property type="protein sequence ID" value="PWB67767.1"/>
    <property type="molecule type" value="Genomic_DNA"/>
</dbReference>
<feature type="non-terminal residue" evidence="3">
    <location>
        <position position="140"/>
    </location>
</feature>
<feature type="region of interest" description="Disordered" evidence="1">
    <location>
        <begin position="1"/>
        <end position="33"/>
    </location>
</feature>
<evidence type="ECO:0000313" key="3">
    <source>
        <dbReference type="EMBL" id="PWB67767.1"/>
    </source>
</evidence>